<protein>
    <submittedName>
        <fullName evidence="3">Transcriptional repressor SdpR</fullName>
    </submittedName>
</protein>
<dbReference type="NCBIfam" id="NF033788">
    <property type="entry name" value="HTH_metalloreg"/>
    <property type="match status" value="1"/>
</dbReference>
<evidence type="ECO:0000259" key="1">
    <source>
        <dbReference type="PROSITE" id="PS50987"/>
    </source>
</evidence>
<dbReference type="PANTHER" id="PTHR38600">
    <property type="entry name" value="TRANSCRIPTIONAL REGULATORY PROTEIN"/>
    <property type="match status" value="1"/>
</dbReference>
<name>A0A0P1FPZ7_9RHOB</name>
<reference evidence="3 5" key="1">
    <citation type="submission" date="2015-09" db="EMBL/GenBank/DDBJ databases">
        <authorList>
            <consortium name="Swine Surveillance"/>
        </authorList>
    </citation>
    <scope>NUCLEOTIDE SEQUENCE [LARGE SCALE GENOMIC DNA]</scope>
    <source>
        <strain evidence="3 5">5120</strain>
    </source>
</reference>
<evidence type="ECO:0000313" key="5">
    <source>
        <dbReference type="Proteomes" id="UP000051887"/>
    </source>
</evidence>
<dbReference type="SMART" id="SM00418">
    <property type="entry name" value="HTH_ARSR"/>
    <property type="match status" value="1"/>
</dbReference>
<dbReference type="PROSITE" id="PS50987">
    <property type="entry name" value="HTH_ARSR_2"/>
    <property type="match status" value="1"/>
</dbReference>
<gene>
    <name evidence="3" type="primary">sdpR_1</name>
    <name evidence="2" type="ORF">TL5118_00063</name>
    <name evidence="3" type="ORF">TL5120_00094</name>
</gene>
<dbReference type="InterPro" id="IPR036390">
    <property type="entry name" value="WH_DNA-bd_sf"/>
</dbReference>
<dbReference type="InterPro" id="IPR011991">
    <property type="entry name" value="ArsR-like_HTH"/>
</dbReference>
<dbReference type="GO" id="GO:0003700">
    <property type="term" value="F:DNA-binding transcription factor activity"/>
    <property type="evidence" value="ECO:0007669"/>
    <property type="project" value="InterPro"/>
</dbReference>
<dbReference type="CDD" id="cd00090">
    <property type="entry name" value="HTH_ARSR"/>
    <property type="match status" value="1"/>
</dbReference>
<dbReference type="SUPFAM" id="SSF46785">
    <property type="entry name" value="Winged helix' DNA-binding domain"/>
    <property type="match status" value="1"/>
</dbReference>
<evidence type="ECO:0000313" key="2">
    <source>
        <dbReference type="EMBL" id="CUH62539.1"/>
    </source>
</evidence>
<organism evidence="3 5">
    <name type="scientific">Thalassovita autumnalis</name>
    <dbReference type="NCBI Taxonomy" id="2072972"/>
    <lineage>
        <taxon>Bacteria</taxon>
        <taxon>Pseudomonadati</taxon>
        <taxon>Pseudomonadota</taxon>
        <taxon>Alphaproteobacteria</taxon>
        <taxon>Rhodobacterales</taxon>
        <taxon>Roseobacteraceae</taxon>
        <taxon>Thalassovita</taxon>
    </lineage>
</organism>
<dbReference type="Proteomes" id="UP000051086">
    <property type="component" value="Unassembled WGS sequence"/>
</dbReference>
<dbReference type="PANTHER" id="PTHR38600:SF2">
    <property type="entry name" value="SLL0088 PROTEIN"/>
    <property type="match status" value="1"/>
</dbReference>
<accession>A0A0P1FPZ7</accession>
<dbReference type="EMBL" id="CYSC01000003">
    <property type="protein sequence ID" value="CUH70321.1"/>
    <property type="molecule type" value="Genomic_DNA"/>
</dbReference>
<dbReference type="PRINTS" id="PR00778">
    <property type="entry name" value="HTHARSR"/>
</dbReference>
<feature type="domain" description="HTH arsR-type" evidence="1">
    <location>
        <begin position="1"/>
        <end position="91"/>
    </location>
</feature>
<dbReference type="EMBL" id="CYSB01000004">
    <property type="protein sequence ID" value="CUH62539.1"/>
    <property type="molecule type" value="Genomic_DNA"/>
</dbReference>
<dbReference type="InterPro" id="IPR001845">
    <property type="entry name" value="HTH_ArsR_DNA-bd_dom"/>
</dbReference>
<evidence type="ECO:0000313" key="4">
    <source>
        <dbReference type="Proteomes" id="UP000051086"/>
    </source>
</evidence>
<dbReference type="InterPro" id="IPR036388">
    <property type="entry name" value="WH-like_DNA-bd_sf"/>
</dbReference>
<dbReference type="Proteomes" id="UP000051887">
    <property type="component" value="Unassembled WGS sequence"/>
</dbReference>
<proteinExistence type="predicted"/>
<reference evidence="2 4" key="2">
    <citation type="submission" date="2015-09" db="EMBL/GenBank/DDBJ databases">
        <authorList>
            <person name="Rodrigo-Torres L."/>
            <person name="Arahal D.R."/>
        </authorList>
    </citation>
    <scope>NUCLEOTIDE SEQUENCE [LARGE SCALE GENOMIC DNA]</scope>
    <source>
        <strain evidence="2 4">CECT 5118</strain>
    </source>
</reference>
<keyword evidence="4" id="KW-1185">Reference proteome</keyword>
<dbReference type="AlphaFoldDB" id="A0A0P1FPZ7"/>
<dbReference type="RefSeq" id="WP_058241676.1">
    <property type="nucleotide sequence ID" value="NZ_CYSB01000004.1"/>
</dbReference>
<dbReference type="OrthoDB" id="9790747at2"/>
<dbReference type="Gene3D" id="1.10.10.10">
    <property type="entry name" value="Winged helix-like DNA-binding domain superfamily/Winged helix DNA-binding domain"/>
    <property type="match status" value="1"/>
</dbReference>
<sequence>MPFDLQPSFRALSDPSRRDILRLLGAQEMSVADVAQHFDMTRAAVKKHLNVLDEGGLITTRKRGRERLNRLNAEGLRPVVDWLSWFDQFWDQRLDALKAAIEEIEDPNLTPKETEDD</sequence>
<evidence type="ECO:0000313" key="3">
    <source>
        <dbReference type="EMBL" id="CUH70321.1"/>
    </source>
</evidence>
<dbReference type="Pfam" id="PF12840">
    <property type="entry name" value="HTH_20"/>
    <property type="match status" value="1"/>
</dbReference>